<dbReference type="OrthoDB" id="66881at2759"/>
<sequence length="519" mass="58259">METKRVCVVGAGISGIVTCKYLLSKGFRPVVFEASRSIGGVWTKPLSSTRLQSPTPLYRFSDFPWPESAVGAPLHCQVMEYIEAYAKRFEVISHVRFGERVVALDFVGASDEEMDAWEMWGGTGKAFSGKGVWHVTVQKEDETKEVHEMDFVVLCLGRFSGLPNIPTFPKNRGPEVFAGKVLHSMDVANMGSAAAGELVRGKRVVVVGFLKSALDVAVEFADINGTSHPCTMVVRTKRWNIPDFSAWGIPFGYYYFNRFSELLFHKPGEGITLSILATLLSPLRWVISKLAEIYYKRILPMEKYGMVPDHSFFEAMTSSLLAIIPETFYDKVEAGSIVLKKSAAFEFCQKGVVVEGEASPIAADVVIFGTGFNSDQKLRDVFSSPRLRSMVAGSLESTVPLYRECIHPRIPHMAVIGYSESLSNMYTSEMRAMWLASLLDGGFRLPSVREMEKDVKEWDKYMKTYNGESYRRSSIGLIHIWYNDQLCRDMGCNPRRKKGILADWFLPYGPTDYIGLLEK</sequence>
<evidence type="ECO:0000313" key="7">
    <source>
        <dbReference type="EMBL" id="KAG0459265.1"/>
    </source>
</evidence>
<accession>A0A835UFL8</accession>
<dbReference type="GO" id="GO:0050660">
    <property type="term" value="F:flavin adenine dinucleotide binding"/>
    <property type="evidence" value="ECO:0007669"/>
    <property type="project" value="InterPro"/>
</dbReference>
<keyword evidence="4" id="KW-0521">NADP</keyword>
<dbReference type="FunFam" id="3.50.50.60:FF:000403">
    <property type="entry name" value="Flavin-containing monooxygenase"/>
    <property type="match status" value="1"/>
</dbReference>
<gene>
    <name evidence="7" type="ORF">HPP92_022393</name>
</gene>
<name>A0A835UFL8_VANPL</name>
<evidence type="ECO:0000256" key="6">
    <source>
        <dbReference type="RuleBase" id="RU361177"/>
    </source>
</evidence>
<keyword evidence="3 6" id="KW-0274">FAD</keyword>
<evidence type="ECO:0000256" key="1">
    <source>
        <dbReference type="ARBA" id="ARBA00009183"/>
    </source>
</evidence>
<keyword evidence="6" id="KW-0503">Monooxygenase</keyword>
<dbReference type="InterPro" id="IPR020946">
    <property type="entry name" value="Flavin_mOase-like"/>
</dbReference>
<dbReference type="Proteomes" id="UP000639772">
    <property type="component" value="Chromosome 12"/>
</dbReference>
<dbReference type="InterPro" id="IPR050346">
    <property type="entry name" value="FMO-like"/>
</dbReference>
<dbReference type="Pfam" id="PF00743">
    <property type="entry name" value="FMO-like"/>
    <property type="match status" value="1"/>
</dbReference>
<protein>
    <recommendedName>
        <fullName evidence="6">Flavin-containing monooxygenase</fullName>
        <ecNumber evidence="6">1.-.-.-</ecNumber>
    </recommendedName>
</protein>
<dbReference type="SUPFAM" id="SSF51905">
    <property type="entry name" value="FAD/NAD(P)-binding domain"/>
    <property type="match status" value="2"/>
</dbReference>
<keyword evidence="5 6" id="KW-0560">Oxidoreductase</keyword>
<dbReference type="InterPro" id="IPR036188">
    <property type="entry name" value="FAD/NAD-bd_sf"/>
</dbReference>
<dbReference type="PANTHER" id="PTHR23023">
    <property type="entry name" value="DIMETHYLANILINE MONOOXYGENASE"/>
    <property type="match status" value="1"/>
</dbReference>
<dbReference type="EMBL" id="JADCNM010000012">
    <property type="protein sequence ID" value="KAG0459265.1"/>
    <property type="molecule type" value="Genomic_DNA"/>
</dbReference>
<evidence type="ECO:0000256" key="3">
    <source>
        <dbReference type="ARBA" id="ARBA00022827"/>
    </source>
</evidence>
<evidence type="ECO:0000256" key="5">
    <source>
        <dbReference type="ARBA" id="ARBA00023002"/>
    </source>
</evidence>
<dbReference type="InterPro" id="IPR000960">
    <property type="entry name" value="Flavin_mOase"/>
</dbReference>
<reference evidence="7 8" key="1">
    <citation type="journal article" date="2020" name="Nat. Food">
        <title>A phased Vanilla planifolia genome enables genetic improvement of flavour and production.</title>
        <authorList>
            <person name="Hasing T."/>
            <person name="Tang H."/>
            <person name="Brym M."/>
            <person name="Khazi F."/>
            <person name="Huang T."/>
            <person name="Chambers A.H."/>
        </authorList>
    </citation>
    <scope>NUCLEOTIDE SEQUENCE [LARGE SCALE GENOMIC DNA]</scope>
    <source>
        <tissue evidence="7">Leaf</tissue>
    </source>
</reference>
<dbReference type="AlphaFoldDB" id="A0A835UFL8"/>
<evidence type="ECO:0000256" key="2">
    <source>
        <dbReference type="ARBA" id="ARBA00022630"/>
    </source>
</evidence>
<dbReference type="EC" id="1.-.-.-" evidence="6"/>
<evidence type="ECO:0000313" key="8">
    <source>
        <dbReference type="Proteomes" id="UP000639772"/>
    </source>
</evidence>
<keyword evidence="2 6" id="KW-0285">Flavoprotein</keyword>
<comment type="cofactor">
    <cofactor evidence="6">
        <name>FAD</name>
        <dbReference type="ChEBI" id="CHEBI:57692"/>
    </cofactor>
</comment>
<evidence type="ECO:0000256" key="4">
    <source>
        <dbReference type="ARBA" id="ARBA00022857"/>
    </source>
</evidence>
<dbReference type="GO" id="GO:0004499">
    <property type="term" value="F:N,N-dimethylaniline monooxygenase activity"/>
    <property type="evidence" value="ECO:0007669"/>
    <property type="project" value="InterPro"/>
</dbReference>
<comment type="similarity">
    <text evidence="1 6">Belongs to the FMO family.</text>
</comment>
<dbReference type="Gene3D" id="3.50.50.60">
    <property type="entry name" value="FAD/NAD(P)-binding domain"/>
    <property type="match status" value="2"/>
</dbReference>
<comment type="caution">
    <text evidence="7">The sequence shown here is derived from an EMBL/GenBank/DDBJ whole genome shotgun (WGS) entry which is preliminary data.</text>
</comment>
<organism evidence="7 8">
    <name type="scientific">Vanilla planifolia</name>
    <name type="common">Vanilla</name>
    <dbReference type="NCBI Taxonomy" id="51239"/>
    <lineage>
        <taxon>Eukaryota</taxon>
        <taxon>Viridiplantae</taxon>
        <taxon>Streptophyta</taxon>
        <taxon>Embryophyta</taxon>
        <taxon>Tracheophyta</taxon>
        <taxon>Spermatophyta</taxon>
        <taxon>Magnoliopsida</taxon>
        <taxon>Liliopsida</taxon>
        <taxon>Asparagales</taxon>
        <taxon>Orchidaceae</taxon>
        <taxon>Vanilloideae</taxon>
        <taxon>Vanilleae</taxon>
        <taxon>Vanilla</taxon>
    </lineage>
</organism>
<dbReference type="FunFam" id="3.50.50.60:FF:000226">
    <property type="entry name" value="Flavin-containing monooxygenase"/>
    <property type="match status" value="1"/>
</dbReference>
<proteinExistence type="inferred from homology"/>
<dbReference type="PIRSF" id="PIRSF000332">
    <property type="entry name" value="FMO"/>
    <property type="match status" value="1"/>
</dbReference>
<dbReference type="GO" id="GO:0050661">
    <property type="term" value="F:NADP binding"/>
    <property type="evidence" value="ECO:0007669"/>
    <property type="project" value="InterPro"/>
</dbReference>